<reference evidence="3 4" key="1">
    <citation type="submission" date="2018-08" db="EMBL/GenBank/DDBJ databases">
        <title>Recombination of ecologically and evolutionarily significant loci maintains genetic cohesion in the Pseudomonas syringae species complex.</title>
        <authorList>
            <person name="Dillon M."/>
            <person name="Thakur S."/>
            <person name="Almeida R.N.D."/>
            <person name="Weir B.S."/>
            <person name="Guttman D.S."/>
        </authorList>
    </citation>
    <scope>NUCLEOTIDE SEQUENCE [LARGE SCALE GENOMIC DNA]</scope>
    <source>
        <strain evidence="3 4">ICMP 11935</strain>
    </source>
</reference>
<gene>
    <name evidence="3" type="ORF">ALP24_200101</name>
</gene>
<evidence type="ECO:0000256" key="1">
    <source>
        <dbReference type="SAM" id="MobiDB-lite"/>
    </source>
</evidence>
<keyword evidence="2" id="KW-0472">Membrane</keyword>
<evidence type="ECO:0000256" key="2">
    <source>
        <dbReference type="SAM" id="Phobius"/>
    </source>
</evidence>
<name>A0A3M5WRW7_PSEAP</name>
<proteinExistence type="predicted"/>
<comment type="caution">
    <text evidence="3">The sequence shown here is derived from an EMBL/GenBank/DDBJ whole genome shotgun (WGS) entry which is preliminary data.</text>
</comment>
<protein>
    <submittedName>
        <fullName evidence="3">Uncharacterized protein</fullName>
    </submittedName>
</protein>
<feature type="compositionally biased region" description="Low complexity" evidence="1">
    <location>
        <begin position="51"/>
        <end position="69"/>
    </location>
</feature>
<dbReference type="Proteomes" id="UP000274315">
    <property type="component" value="Unassembled WGS sequence"/>
</dbReference>
<keyword evidence="2" id="KW-0812">Transmembrane</keyword>
<feature type="region of interest" description="Disordered" evidence="1">
    <location>
        <begin position="1"/>
        <end position="69"/>
    </location>
</feature>
<accession>A0A3M5WRW7</accession>
<evidence type="ECO:0000313" key="3">
    <source>
        <dbReference type="EMBL" id="RMU72405.1"/>
    </source>
</evidence>
<dbReference type="EMBL" id="RBUF01000421">
    <property type="protein sequence ID" value="RMU72405.1"/>
    <property type="molecule type" value="Genomic_DNA"/>
</dbReference>
<dbReference type="AlphaFoldDB" id="A0A3M5WRW7"/>
<evidence type="ECO:0000313" key="4">
    <source>
        <dbReference type="Proteomes" id="UP000274315"/>
    </source>
</evidence>
<organism evidence="3 4">
    <name type="scientific">Pseudomonas syringae pv. aptata</name>
    <dbReference type="NCBI Taxonomy" id="83167"/>
    <lineage>
        <taxon>Bacteria</taxon>
        <taxon>Pseudomonadati</taxon>
        <taxon>Pseudomonadota</taxon>
        <taxon>Gammaproteobacteria</taxon>
        <taxon>Pseudomonadales</taxon>
        <taxon>Pseudomonadaceae</taxon>
        <taxon>Pseudomonas</taxon>
        <taxon>Pseudomonas syringae</taxon>
    </lineage>
</organism>
<feature type="transmembrane region" description="Helical" evidence="2">
    <location>
        <begin position="309"/>
        <end position="342"/>
    </location>
</feature>
<keyword evidence="2" id="KW-1133">Transmembrane helix</keyword>
<sequence>MGGRDAAPARRRARADRRPLRGVARWPGKPDPAPISEALTTNTRCSPSPSPEALESPPASSVSRYASSAVNPTPSNPLGLLASPFASAPLASSFLASSPLASSGLSLSTSFAPALDATVRPTPSSAATRALRPAAAAPGAAPAVLPTPAAFALVTKTCWTFPAPPPTDPLARFIRPLPILNAPKADLATSRAPMAPVSPIARFGILSLTVVMPWATVFKPCATASVAGLIASPTLRMASLAACESSAHFCDEPSRRSARFLSRMPDALRDCDFRSLYSCLFCRYAVSAALTCMSAKMSPVFKACDSDSIIALALAGSVSLLILAVAAAIASAFFGSVFWMYCWANAMLDSSVDIPFCRPVCIEPS</sequence>